<reference evidence="6" key="1">
    <citation type="submission" date="2021-11" db="EMBL/GenBank/DDBJ databases">
        <authorList>
            <consortium name="Genoscope - CEA"/>
            <person name="William W."/>
        </authorList>
    </citation>
    <scope>NUCLEOTIDE SEQUENCE</scope>
</reference>
<proteinExistence type="inferred from homology"/>
<dbReference type="GO" id="GO:0006508">
    <property type="term" value="P:proteolysis"/>
    <property type="evidence" value="ECO:0007669"/>
    <property type="project" value="InterPro"/>
</dbReference>
<keyword evidence="5" id="KW-0732">Signal</keyword>
<protein>
    <recommendedName>
        <fullName evidence="3">subtilisin</fullName>
        <ecNumber evidence="3">3.4.21.62</ecNumber>
    </recommendedName>
</protein>
<evidence type="ECO:0000313" key="6">
    <source>
        <dbReference type="EMBL" id="CAH0364689.1"/>
    </source>
</evidence>
<dbReference type="InterPro" id="IPR023827">
    <property type="entry name" value="Peptidase_S8_Asp-AS"/>
</dbReference>
<keyword evidence="1" id="KW-0378">Hydrolase</keyword>
<evidence type="ECO:0000256" key="2">
    <source>
        <dbReference type="ARBA" id="ARBA00023529"/>
    </source>
</evidence>
<evidence type="ECO:0000256" key="5">
    <source>
        <dbReference type="SAM" id="SignalP"/>
    </source>
</evidence>
<dbReference type="PROSITE" id="PS51892">
    <property type="entry name" value="SUBTILASE"/>
    <property type="match status" value="1"/>
</dbReference>
<dbReference type="EC" id="3.4.21.62" evidence="3"/>
<dbReference type="Gene3D" id="3.40.50.200">
    <property type="entry name" value="Peptidase S8/S53 domain"/>
    <property type="match status" value="1"/>
</dbReference>
<dbReference type="GO" id="GO:0004252">
    <property type="term" value="F:serine-type endopeptidase activity"/>
    <property type="evidence" value="ECO:0007669"/>
    <property type="project" value="UniProtKB-EC"/>
</dbReference>
<comment type="caution">
    <text evidence="4">Lacks conserved residue(s) required for the propagation of feature annotation.</text>
</comment>
<dbReference type="PROSITE" id="PS00136">
    <property type="entry name" value="SUBTILASE_ASP"/>
    <property type="match status" value="1"/>
</dbReference>
<dbReference type="InterPro" id="IPR036852">
    <property type="entry name" value="Peptidase_S8/S53_dom_sf"/>
</dbReference>
<sequence length="194" mass="21144">MRNVLLILACGAQLAAAHDLQAKTEHIVHLSSEKHHDSLARDYPNALHAITHLPSVPALILDLTPAEATALKRDDRVRAVDEAATVSLPDTPTRRQLADANATDVEALVGGRAGNYWFDRSHSLGEPWNLGKTDWYDKSHSQGKPWNLDRINGRLDGDDSTKLSGKGVNIFVLDTGLDTTHPEFKVCGLGVFLA</sequence>
<dbReference type="OrthoDB" id="206201at2759"/>
<accession>A0A8J2WRS3</accession>
<evidence type="ECO:0000256" key="4">
    <source>
        <dbReference type="PROSITE-ProRule" id="PRU01240"/>
    </source>
</evidence>
<evidence type="ECO:0000256" key="1">
    <source>
        <dbReference type="ARBA" id="ARBA00022801"/>
    </source>
</evidence>
<dbReference type="Proteomes" id="UP000789595">
    <property type="component" value="Unassembled WGS sequence"/>
</dbReference>
<feature type="signal peptide" evidence="5">
    <location>
        <begin position="1"/>
        <end position="17"/>
    </location>
</feature>
<dbReference type="AlphaFoldDB" id="A0A8J2WRS3"/>
<comment type="caution">
    <text evidence="6">The sequence shown here is derived from an EMBL/GenBank/DDBJ whole genome shotgun (WGS) entry which is preliminary data.</text>
</comment>
<evidence type="ECO:0000256" key="3">
    <source>
        <dbReference type="ARBA" id="ARBA00023619"/>
    </source>
</evidence>
<dbReference type="EMBL" id="CAKKNE010000001">
    <property type="protein sequence ID" value="CAH0364689.1"/>
    <property type="molecule type" value="Genomic_DNA"/>
</dbReference>
<comment type="catalytic activity">
    <reaction evidence="2">
        <text>Hydrolysis of proteins with broad specificity for peptide bonds, and a preference for a large uncharged residue in P1. Hydrolyzes peptide amides.</text>
        <dbReference type="EC" id="3.4.21.62"/>
    </reaction>
</comment>
<comment type="similarity">
    <text evidence="4">Belongs to the peptidase S8 family.</text>
</comment>
<feature type="chain" id="PRO_5035315929" description="subtilisin" evidence="5">
    <location>
        <begin position="18"/>
        <end position="194"/>
    </location>
</feature>
<organism evidence="6 7">
    <name type="scientific">Pelagomonas calceolata</name>
    <dbReference type="NCBI Taxonomy" id="35677"/>
    <lineage>
        <taxon>Eukaryota</taxon>
        <taxon>Sar</taxon>
        <taxon>Stramenopiles</taxon>
        <taxon>Ochrophyta</taxon>
        <taxon>Pelagophyceae</taxon>
        <taxon>Pelagomonadales</taxon>
        <taxon>Pelagomonadaceae</taxon>
        <taxon>Pelagomonas</taxon>
    </lineage>
</organism>
<evidence type="ECO:0000313" key="7">
    <source>
        <dbReference type="Proteomes" id="UP000789595"/>
    </source>
</evidence>
<keyword evidence="7" id="KW-1185">Reference proteome</keyword>
<gene>
    <name evidence="6" type="ORF">PECAL_1P10660</name>
</gene>
<name>A0A8J2WRS3_9STRA</name>
<dbReference type="SUPFAM" id="SSF52743">
    <property type="entry name" value="Subtilisin-like"/>
    <property type="match status" value="1"/>
</dbReference>